<organism evidence="1 2">
    <name type="scientific">Oceanimonas smirnovii</name>
    <dbReference type="NCBI Taxonomy" id="264574"/>
    <lineage>
        <taxon>Bacteria</taxon>
        <taxon>Pseudomonadati</taxon>
        <taxon>Pseudomonadota</taxon>
        <taxon>Gammaproteobacteria</taxon>
        <taxon>Aeromonadales</taxon>
        <taxon>Aeromonadaceae</taxon>
        <taxon>Oceanimonas</taxon>
    </lineage>
</organism>
<sequence>MTYSCCCHSLVVVPCAGTGFGVCDPVSVMAPFRGFFMARISLQEHS</sequence>
<reference evidence="1 2" key="1">
    <citation type="submission" date="2024-08" db="EMBL/GenBank/DDBJ databases">
        <title>Oceanimonas smirnovii Genome sequencing and assembly.</title>
        <authorList>
            <person name="Tang B."/>
        </authorList>
    </citation>
    <scope>NUCLEOTIDE SEQUENCE [LARGE SCALE GENOMIC DNA]</scope>
    <source>
        <strain evidence="1 2">OS2020-119</strain>
    </source>
</reference>
<comment type="caution">
    <text evidence="1">The sequence shown here is derived from an EMBL/GenBank/DDBJ whole genome shotgun (WGS) entry which is preliminary data.</text>
</comment>
<name>A0ABW7P0W7_9GAMM</name>
<evidence type="ECO:0000313" key="1">
    <source>
        <dbReference type="EMBL" id="MFH7565097.1"/>
    </source>
</evidence>
<dbReference type="RefSeq" id="WP_395535872.1">
    <property type="nucleotide sequence ID" value="NZ_CP166302.1"/>
</dbReference>
<protein>
    <submittedName>
        <fullName evidence="1">Uncharacterized protein</fullName>
    </submittedName>
</protein>
<accession>A0ABW7P0W7</accession>
<keyword evidence="2" id="KW-1185">Reference proteome</keyword>
<dbReference type="EMBL" id="JBGFTR010000008">
    <property type="protein sequence ID" value="MFH7565097.1"/>
    <property type="molecule type" value="Genomic_DNA"/>
</dbReference>
<gene>
    <name evidence="1" type="ORF">AB9R89_07145</name>
</gene>
<evidence type="ECO:0000313" key="2">
    <source>
        <dbReference type="Proteomes" id="UP001610706"/>
    </source>
</evidence>
<dbReference type="Proteomes" id="UP001610706">
    <property type="component" value="Unassembled WGS sequence"/>
</dbReference>
<proteinExistence type="predicted"/>